<evidence type="ECO:0000256" key="14">
    <source>
        <dbReference type="ARBA" id="ARBA00041467"/>
    </source>
</evidence>
<evidence type="ECO:0000313" key="21">
    <source>
        <dbReference type="Proteomes" id="UP000050909"/>
    </source>
</evidence>
<dbReference type="InterPro" id="IPR005846">
    <property type="entry name" value="A-D-PHexomutase_a/b/a-III"/>
</dbReference>
<keyword evidence="10 15" id="KW-0460">Magnesium</keyword>
<accession>A0A0R1GXC4</accession>
<evidence type="ECO:0000256" key="11">
    <source>
        <dbReference type="ARBA" id="ARBA00023235"/>
    </source>
</evidence>
<dbReference type="SUPFAM" id="SSF53738">
    <property type="entry name" value="Phosphoglucomutase, first 3 domains"/>
    <property type="match status" value="3"/>
</dbReference>
<evidence type="ECO:0000256" key="2">
    <source>
        <dbReference type="ARBA" id="ARBA00001946"/>
    </source>
</evidence>
<feature type="domain" description="Alpha-D-phosphohexomutase alpha/beta/alpha" evidence="19">
    <location>
        <begin position="332"/>
        <end position="454"/>
    </location>
</feature>
<evidence type="ECO:0000256" key="9">
    <source>
        <dbReference type="ARBA" id="ARBA00022723"/>
    </source>
</evidence>
<evidence type="ECO:0000259" key="16">
    <source>
        <dbReference type="Pfam" id="PF00408"/>
    </source>
</evidence>
<comment type="catalytic activity">
    <reaction evidence="1">
        <text>alpha-D-glucose 1-phosphate = alpha-D-glucose 6-phosphate</text>
        <dbReference type="Rhea" id="RHEA:23536"/>
        <dbReference type="ChEBI" id="CHEBI:58225"/>
        <dbReference type="ChEBI" id="CHEBI:58601"/>
        <dbReference type="EC" id="5.4.2.2"/>
    </reaction>
</comment>
<dbReference type="CDD" id="cd05799">
    <property type="entry name" value="PGM2"/>
    <property type="match status" value="1"/>
</dbReference>
<dbReference type="AlphaFoldDB" id="A0A0R1GXC4"/>
<dbReference type="Gene3D" id="3.30.310.50">
    <property type="entry name" value="Alpha-D-phosphohexomutase, C-terminal domain"/>
    <property type="match status" value="1"/>
</dbReference>
<dbReference type="Proteomes" id="UP000050909">
    <property type="component" value="Unassembled WGS sequence"/>
</dbReference>
<keyword evidence="11" id="KW-0413">Isomerase</keyword>
<dbReference type="GO" id="GO:0008973">
    <property type="term" value="F:phosphopentomutase activity"/>
    <property type="evidence" value="ECO:0007669"/>
    <property type="project" value="TreeGrafter"/>
</dbReference>
<dbReference type="PANTHER" id="PTHR45745:SF1">
    <property type="entry name" value="PHOSPHOGLUCOMUTASE 2B-RELATED"/>
    <property type="match status" value="1"/>
</dbReference>
<comment type="similarity">
    <text evidence="5 15">Belongs to the phosphohexose mutase family.</text>
</comment>
<dbReference type="SUPFAM" id="SSF55957">
    <property type="entry name" value="Phosphoglucomutase, C-terminal domain"/>
    <property type="match status" value="1"/>
</dbReference>
<evidence type="ECO:0000256" key="8">
    <source>
        <dbReference type="ARBA" id="ARBA00022553"/>
    </source>
</evidence>
<feature type="domain" description="Alpha-D-phosphohexomutase C-terminal" evidence="16">
    <location>
        <begin position="508"/>
        <end position="562"/>
    </location>
</feature>
<reference evidence="20 21" key="1">
    <citation type="journal article" date="2015" name="Genome Announc.">
        <title>Expanding the biotechnology potential of lactobacilli through comparative genomics of 213 strains and associated genera.</title>
        <authorList>
            <person name="Sun Z."/>
            <person name="Harris H.M."/>
            <person name="McCann A."/>
            <person name="Guo C."/>
            <person name="Argimon S."/>
            <person name="Zhang W."/>
            <person name="Yang X."/>
            <person name="Jeffery I.B."/>
            <person name="Cooney J.C."/>
            <person name="Kagawa T.F."/>
            <person name="Liu W."/>
            <person name="Song Y."/>
            <person name="Salvetti E."/>
            <person name="Wrobel A."/>
            <person name="Rasinkangas P."/>
            <person name="Parkhill J."/>
            <person name="Rea M.C."/>
            <person name="O'Sullivan O."/>
            <person name="Ritari J."/>
            <person name="Douillard F.P."/>
            <person name="Paul Ross R."/>
            <person name="Yang R."/>
            <person name="Briner A.E."/>
            <person name="Felis G.E."/>
            <person name="de Vos W.M."/>
            <person name="Barrangou R."/>
            <person name="Klaenhammer T.R."/>
            <person name="Caufield P.W."/>
            <person name="Cui Y."/>
            <person name="Zhang H."/>
            <person name="O'Toole P.W."/>
        </authorList>
    </citation>
    <scope>NUCLEOTIDE SEQUENCE [LARGE SCALE GENOMIC DNA]</scope>
    <source>
        <strain evidence="20 21">DSM 20534</strain>
    </source>
</reference>
<dbReference type="Pfam" id="PF02879">
    <property type="entry name" value="PGM_PMM_II"/>
    <property type="match status" value="1"/>
</dbReference>
<evidence type="ECO:0000256" key="7">
    <source>
        <dbReference type="ARBA" id="ARBA00022526"/>
    </source>
</evidence>
<feature type="domain" description="Alpha-D-phosphohexomutase alpha/beta/alpha" evidence="17">
    <location>
        <begin position="48"/>
        <end position="186"/>
    </location>
</feature>
<comment type="caution">
    <text evidence="20">The sequence shown here is derived from an EMBL/GenBank/DDBJ whole genome shotgun (WGS) entry which is preliminary data.</text>
</comment>
<keyword evidence="21" id="KW-1185">Reference proteome</keyword>
<evidence type="ECO:0000256" key="6">
    <source>
        <dbReference type="ARBA" id="ARBA00012728"/>
    </source>
</evidence>
<dbReference type="InterPro" id="IPR036900">
    <property type="entry name" value="A-D-PHexomutase_C_sf"/>
</dbReference>
<keyword evidence="7" id="KW-0313">Glucose metabolism</keyword>
<dbReference type="GO" id="GO:0006166">
    <property type="term" value="P:purine ribonucleoside salvage"/>
    <property type="evidence" value="ECO:0007669"/>
    <property type="project" value="TreeGrafter"/>
</dbReference>
<dbReference type="InterPro" id="IPR005841">
    <property type="entry name" value="Alpha-D-phosphohexomutase_SF"/>
</dbReference>
<dbReference type="InterPro" id="IPR005845">
    <property type="entry name" value="A-D-PHexomutase_a/b/a-II"/>
</dbReference>
<evidence type="ECO:0000256" key="4">
    <source>
        <dbReference type="ARBA" id="ARBA00005189"/>
    </source>
</evidence>
<evidence type="ECO:0000256" key="3">
    <source>
        <dbReference type="ARBA" id="ARBA00005164"/>
    </source>
</evidence>
<comment type="cofactor">
    <cofactor evidence="2">
        <name>Mg(2+)</name>
        <dbReference type="ChEBI" id="CHEBI:18420"/>
    </cofactor>
</comment>
<evidence type="ECO:0000259" key="17">
    <source>
        <dbReference type="Pfam" id="PF02878"/>
    </source>
</evidence>
<evidence type="ECO:0000256" key="5">
    <source>
        <dbReference type="ARBA" id="ARBA00010231"/>
    </source>
</evidence>
<dbReference type="PATRIC" id="fig|1423722.3.peg.485"/>
<proteinExistence type="inferred from homology"/>
<dbReference type="PROSITE" id="PS00710">
    <property type="entry name" value="PGM_PMM"/>
    <property type="match status" value="1"/>
</dbReference>
<name>A0A0R1GXC4_9LACO</name>
<dbReference type="Pfam" id="PF02880">
    <property type="entry name" value="PGM_PMM_III"/>
    <property type="match status" value="1"/>
</dbReference>
<dbReference type="Gene3D" id="3.40.120.10">
    <property type="entry name" value="Alpha-D-Glucose-1,6-Bisphosphate, subunit A, domain 3"/>
    <property type="match status" value="3"/>
</dbReference>
<dbReference type="EC" id="5.4.2.2" evidence="6"/>
<evidence type="ECO:0000256" key="1">
    <source>
        <dbReference type="ARBA" id="ARBA00000443"/>
    </source>
</evidence>
<dbReference type="InterPro" id="IPR016066">
    <property type="entry name" value="A-D-PHexomutase_CS"/>
</dbReference>
<dbReference type="InterPro" id="IPR005844">
    <property type="entry name" value="A-D-PHexomutase_a/b/a-I"/>
</dbReference>
<dbReference type="GO" id="GO:0006006">
    <property type="term" value="P:glucose metabolic process"/>
    <property type="evidence" value="ECO:0007669"/>
    <property type="project" value="UniProtKB-KW"/>
</dbReference>
<protein>
    <recommendedName>
        <fullName evidence="12">Phosphoglucomutase</fullName>
        <ecNumber evidence="6">5.4.2.2</ecNumber>
    </recommendedName>
    <alternativeName>
        <fullName evidence="14">Alpha-phosphoglucomutase</fullName>
    </alternativeName>
    <alternativeName>
        <fullName evidence="13">Glucose phosphomutase</fullName>
    </alternativeName>
</protein>
<gene>
    <name evidence="20" type="ORF">FC62_GL000476</name>
</gene>
<sequence>MKEKKMTLMTQVKYWQENENLPLEMKQQLADLAQNPDWVQDAFGADLEFGTAGMRGLMEPGTNRMNLFTVGKITEGLARLIDELGAEYKARGVVICYDPRYNSAAFAQHAALILGAHGIQVYLFDSLRPTPELSFTIRYLTAYAGIMITASHNPKQYNGYKIYGPDGGQMPPAEVDSVVKYAEAIDDIFAVQTGNLSELRQAGTIQLIGENVDQAYLAQLQTVNVDRKLIAAEADNLPIVYSPLHGTGNVLYQRVFGENGFKNVHIVPSQAILDPEFISVPSPNPESPAAFTEGIKLAKKVGAKLIIATDPDADRMGCAVLNQAGEYELLTGNQIAALMTNYLLTGMKKSGELTAQLEIVKSIVSSELPFVIATSFGIKTKNVLTGFKYIGEEIEHLNQTGSGKFVFGFEESYGFLFKDFVRDKDSLQAALMMAEVAAYYSSRGLTVAEGLEELSQQFGYFAEETKSIEMTGLDGLSKMKAMMEKLRSETVTEIAGVQVMRYEDYLAQTAVVDGKTTAFTDYPKADVLKYYLADDTWIALRPSGTEPKVKVYVGVRSDSTEHAHANVTRYQSAFAELLN</sequence>
<evidence type="ECO:0000256" key="12">
    <source>
        <dbReference type="ARBA" id="ARBA00039995"/>
    </source>
</evidence>
<dbReference type="InterPro" id="IPR016055">
    <property type="entry name" value="A-D-PHexomutase_a/b/a-I/II/III"/>
</dbReference>
<organism evidence="20 21">
    <name type="scientific">Amylolactobacillus amylotrophicus DSM 20534</name>
    <dbReference type="NCBI Taxonomy" id="1423722"/>
    <lineage>
        <taxon>Bacteria</taxon>
        <taxon>Bacillati</taxon>
        <taxon>Bacillota</taxon>
        <taxon>Bacilli</taxon>
        <taxon>Lactobacillales</taxon>
        <taxon>Lactobacillaceae</taxon>
        <taxon>Amylolactobacillus</taxon>
    </lineage>
</organism>
<evidence type="ECO:0000259" key="18">
    <source>
        <dbReference type="Pfam" id="PF02879"/>
    </source>
</evidence>
<dbReference type="EMBL" id="AZCV01000001">
    <property type="protein sequence ID" value="KRK38784.1"/>
    <property type="molecule type" value="Genomic_DNA"/>
</dbReference>
<keyword evidence="8" id="KW-0597">Phosphoprotein</keyword>
<dbReference type="Pfam" id="PF00408">
    <property type="entry name" value="PGM_PMM_IV"/>
    <property type="match status" value="1"/>
</dbReference>
<evidence type="ECO:0000313" key="20">
    <source>
        <dbReference type="EMBL" id="KRK38784.1"/>
    </source>
</evidence>
<dbReference type="PRINTS" id="PR00509">
    <property type="entry name" value="PGMPMM"/>
</dbReference>
<comment type="pathway">
    <text evidence="4">Lipid metabolism.</text>
</comment>
<dbReference type="GO" id="GO:0004614">
    <property type="term" value="F:phosphoglucomutase activity"/>
    <property type="evidence" value="ECO:0007669"/>
    <property type="project" value="UniProtKB-EC"/>
</dbReference>
<feature type="domain" description="Alpha-D-phosphohexomutase alpha/beta/alpha" evidence="18">
    <location>
        <begin position="229"/>
        <end position="319"/>
    </location>
</feature>
<evidence type="ECO:0000256" key="13">
    <source>
        <dbReference type="ARBA" id="ARBA00041398"/>
    </source>
</evidence>
<dbReference type="GO" id="GO:0000287">
    <property type="term" value="F:magnesium ion binding"/>
    <property type="evidence" value="ECO:0007669"/>
    <property type="project" value="InterPro"/>
</dbReference>
<evidence type="ECO:0000256" key="15">
    <source>
        <dbReference type="RuleBase" id="RU004326"/>
    </source>
</evidence>
<keyword evidence="7" id="KW-0119">Carbohydrate metabolism</keyword>
<keyword evidence="9 15" id="KW-0479">Metal-binding</keyword>
<comment type="pathway">
    <text evidence="3">Glycolipid metabolism; diglucosyl-diacylglycerol biosynthesis.</text>
</comment>
<evidence type="ECO:0000259" key="19">
    <source>
        <dbReference type="Pfam" id="PF02880"/>
    </source>
</evidence>
<evidence type="ECO:0000256" key="10">
    <source>
        <dbReference type="ARBA" id="ARBA00022842"/>
    </source>
</evidence>
<dbReference type="Pfam" id="PF02878">
    <property type="entry name" value="PGM_PMM_I"/>
    <property type="match status" value="1"/>
</dbReference>
<dbReference type="PANTHER" id="PTHR45745">
    <property type="entry name" value="PHOSPHOMANNOMUTASE 45A"/>
    <property type="match status" value="1"/>
</dbReference>
<dbReference type="InterPro" id="IPR005843">
    <property type="entry name" value="A-D-PHexomutase_C"/>
</dbReference>